<evidence type="ECO:0000256" key="8">
    <source>
        <dbReference type="SAM" id="Phobius"/>
    </source>
</evidence>
<dbReference type="PANTHER" id="PTHR42643">
    <property type="entry name" value="IONOTROPIC RECEPTOR 20A-RELATED"/>
    <property type="match status" value="1"/>
</dbReference>
<keyword evidence="3 8" id="KW-0812">Transmembrane</keyword>
<feature type="transmembrane region" description="Helical" evidence="8">
    <location>
        <begin position="706"/>
        <end position="729"/>
    </location>
</feature>
<proteinExistence type="predicted"/>
<dbReference type="GO" id="GO:0005886">
    <property type="term" value="C:plasma membrane"/>
    <property type="evidence" value="ECO:0007669"/>
    <property type="project" value="UniProtKB-SubCell"/>
</dbReference>
<keyword evidence="6" id="KW-0675">Receptor</keyword>
<keyword evidence="5 8" id="KW-0472">Membrane</keyword>
<reference evidence="9" key="1">
    <citation type="journal article" date="2020" name="Cell">
        <title>Large-Scale Comparative Analyses of Tick Genomes Elucidate Their Genetic Diversity and Vector Capacities.</title>
        <authorList>
            <consortium name="Tick Genome and Microbiome Consortium (TIGMIC)"/>
            <person name="Jia N."/>
            <person name="Wang J."/>
            <person name="Shi W."/>
            <person name="Du L."/>
            <person name="Sun Y."/>
            <person name="Zhan W."/>
            <person name="Jiang J.F."/>
            <person name="Wang Q."/>
            <person name="Zhang B."/>
            <person name="Ji P."/>
            <person name="Bell-Sakyi L."/>
            <person name="Cui X.M."/>
            <person name="Yuan T.T."/>
            <person name="Jiang B.G."/>
            <person name="Yang W.F."/>
            <person name="Lam T.T."/>
            <person name="Chang Q.C."/>
            <person name="Ding S.J."/>
            <person name="Wang X.J."/>
            <person name="Zhu J.G."/>
            <person name="Ruan X.D."/>
            <person name="Zhao L."/>
            <person name="Wei J.T."/>
            <person name="Ye R.Z."/>
            <person name="Que T.C."/>
            <person name="Du C.H."/>
            <person name="Zhou Y.H."/>
            <person name="Cheng J.X."/>
            <person name="Dai P.F."/>
            <person name="Guo W.B."/>
            <person name="Han X.H."/>
            <person name="Huang E.J."/>
            <person name="Li L.F."/>
            <person name="Wei W."/>
            <person name="Gao Y.C."/>
            <person name="Liu J.Z."/>
            <person name="Shao H.Z."/>
            <person name="Wang X."/>
            <person name="Wang C.C."/>
            <person name="Yang T.C."/>
            <person name="Huo Q.B."/>
            <person name="Li W."/>
            <person name="Chen H.Y."/>
            <person name="Chen S.E."/>
            <person name="Zhou L.G."/>
            <person name="Ni X.B."/>
            <person name="Tian J.H."/>
            <person name="Sheng Y."/>
            <person name="Liu T."/>
            <person name="Pan Y.S."/>
            <person name="Xia L.Y."/>
            <person name="Li J."/>
            <person name="Zhao F."/>
            <person name="Cao W.C."/>
        </authorList>
    </citation>
    <scope>NUCLEOTIDE SEQUENCE</scope>
    <source>
        <strain evidence="9">Rsan-2018</strain>
    </source>
</reference>
<dbReference type="PANTHER" id="PTHR42643:SF38">
    <property type="entry name" value="IONOTROPIC RECEPTOR 100A"/>
    <property type="match status" value="1"/>
</dbReference>
<dbReference type="Proteomes" id="UP000821837">
    <property type="component" value="Chromosome 10"/>
</dbReference>
<evidence type="ECO:0000313" key="9">
    <source>
        <dbReference type="EMBL" id="KAH7975705.1"/>
    </source>
</evidence>
<dbReference type="VEuPathDB" id="VectorBase:RSAN_056525"/>
<evidence type="ECO:0000256" key="6">
    <source>
        <dbReference type="ARBA" id="ARBA00023170"/>
    </source>
</evidence>
<protein>
    <submittedName>
        <fullName evidence="9">Uncharacterized protein</fullName>
    </submittedName>
</protein>
<dbReference type="EMBL" id="JABSTV010001246">
    <property type="protein sequence ID" value="KAH7975705.1"/>
    <property type="molecule type" value="Genomic_DNA"/>
</dbReference>
<name>A0A9D4QDA1_RHISA</name>
<evidence type="ECO:0000256" key="3">
    <source>
        <dbReference type="ARBA" id="ARBA00022692"/>
    </source>
</evidence>
<comment type="caution">
    <text evidence="9">The sequence shown here is derived from an EMBL/GenBank/DDBJ whole genome shotgun (WGS) entry which is preliminary data.</text>
</comment>
<organism evidence="9 10">
    <name type="scientific">Rhipicephalus sanguineus</name>
    <name type="common">Brown dog tick</name>
    <name type="synonym">Ixodes sanguineus</name>
    <dbReference type="NCBI Taxonomy" id="34632"/>
    <lineage>
        <taxon>Eukaryota</taxon>
        <taxon>Metazoa</taxon>
        <taxon>Ecdysozoa</taxon>
        <taxon>Arthropoda</taxon>
        <taxon>Chelicerata</taxon>
        <taxon>Arachnida</taxon>
        <taxon>Acari</taxon>
        <taxon>Parasitiformes</taxon>
        <taxon>Ixodida</taxon>
        <taxon>Ixodoidea</taxon>
        <taxon>Ixodidae</taxon>
        <taxon>Rhipicephalinae</taxon>
        <taxon>Rhipicephalus</taxon>
        <taxon>Rhipicephalus</taxon>
    </lineage>
</organism>
<evidence type="ECO:0000256" key="2">
    <source>
        <dbReference type="ARBA" id="ARBA00022475"/>
    </source>
</evidence>
<evidence type="ECO:0000256" key="1">
    <source>
        <dbReference type="ARBA" id="ARBA00004651"/>
    </source>
</evidence>
<evidence type="ECO:0000256" key="4">
    <source>
        <dbReference type="ARBA" id="ARBA00022989"/>
    </source>
</evidence>
<sequence>MASKVASVVTEDVYQASLKDFVETPTPSKVNVAVVSFDNYWKEVDNSLTRHLPWPRTTWIFKKGGLLRYVVKNGAADRFTVAIVPSLSADWRDIVDYVKAELHRTFVRWIVTPDNLTFSHSAVPVSVLPSCLAGTSQGSHLTLDVSKTDPDGSPLLYGSRPHHELSLFKHSTKKTSLVGKVMKIGCLRQNEVVNHDYCLLHSYLFDMLEAKNVSLLYRLNSDWSTTLDDLNCENTDMAVLLMPLNEHVLAMATYGEVKMVSETFYALASRTQAPSIYDTTLRSAFTVAVTAAALTTCAGLLVLIGGSHVRERAQSETLFLLALLLARSTPFPNATRWPRVQNIVYLFWALAMLPLSQYFQCELTSVVTVGRPANSLDTLEELEAALDAGAVAPCVPKETATLANLEKTNHSTTLGKKLQASLLKHRSQLVKHSVRSCLDCATKPNGVCHLQRMPSSIMKGFAIQVIPFDENFVTRPGSLPVRKTFPLKDAFRAFLQRVREGDLLSSPQCKGEMICKRSSSSQSTSEKETPLFELHGFFTFYAVLLSSTEDVQPSLQDFMETPSPAKVNLAVVSFDEYWLEADNSLTRRLPRPKTTWTFKKGGFHSYILKNSAADVSTVAIVPSLRFDCLLKVKNVSLEYQFHSNWSTMLYDLYCEHTDMVVLIVPLHENVLAASTYSDIILLPETFYALESNVEVPCLFDTTFRSAVTVTVTAASLAICAGLLVMIGGYPLQERAQTETLFLVAILLATSCPLPNRSRRPRVQHSIYLFWALAMLPLSQYFRCDLTSLVMVGRPSSSLDTLQELEAALDAGATAPCVPRESASWDGILNWDHPTTLGKKLRASLLKHRDKLVTANLLSCFECATRSGSVCYAHRMPSSLIKGMPVRVAAFDENFMTRLCTMPLRKSYPLRDAYRAFLQRVREGGLQSSPYCKHDMACMRYSRVETASEMERPLFELHGFFEFYIILLAGTAVSALAMHITQYGKLSAGCKDGPRF</sequence>
<dbReference type="InterPro" id="IPR052192">
    <property type="entry name" value="Insect_Ionotropic_Sensory_Rcpt"/>
</dbReference>
<dbReference type="AlphaFoldDB" id="A0A9D4QDA1"/>
<evidence type="ECO:0000256" key="5">
    <source>
        <dbReference type="ARBA" id="ARBA00023136"/>
    </source>
</evidence>
<reference evidence="9" key="2">
    <citation type="submission" date="2021-09" db="EMBL/GenBank/DDBJ databases">
        <authorList>
            <person name="Jia N."/>
            <person name="Wang J."/>
            <person name="Shi W."/>
            <person name="Du L."/>
            <person name="Sun Y."/>
            <person name="Zhan W."/>
            <person name="Jiang J."/>
            <person name="Wang Q."/>
            <person name="Zhang B."/>
            <person name="Ji P."/>
            <person name="Sakyi L.B."/>
            <person name="Cui X."/>
            <person name="Yuan T."/>
            <person name="Jiang B."/>
            <person name="Yang W."/>
            <person name="Lam T.T.-Y."/>
            <person name="Chang Q."/>
            <person name="Ding S."/>
            <person name="Wang X."/>
            <person name="Zhu J."/>
            <person name="Ruan X."/>
            <person name="Zhao L."/>
            <person name="Wei J."/>
            <person name="Que T."/>
            <person name="Du C."/>
            <person name="Cheng J."/>
            <person name="Dai P."/>
            <person name="Han X."/>
            <person name="Huang E."/>
            <person name="Gao Y."/>
            <person name="Liu J."/>
            <person name="Shao H."/>
            <person name="Ye R."/>
            <person name="Li L."/>
            <person name="Wei W."/>
            <person name="Wang X."/>
            <person name="Wang C."/>
            <person name="Huo Q."/>
            <person name="Li W."/>
            <person name="Guo W."/>
            <person name="Chen H."/>
            <person name="Chen S."/>
            <person name="Zhou L."/>
            <person name="Zhou L."/>
            <person name="Ni X."/>
            <person name="Tian J."/>
            <person name="Zhou Y."/>
            <person name="Sheng Y."/>
            <person name="Liu T."/>
            <person name="Pan Y."/>
            <person name="Xia L."/>
            <person name="Li J."/>
            <person name="Zhao F."/>
            <person name="Cao W."/>
        </authorList>
    </citation>
    <scope>NUCLEOTIDE SEQUENCE</scope>
    <source>
        <strain evidence="9">Rsan-2018</strain>
        <tissue evidence="9">Larvae</tissue>
    </source>
</reference>
<keyword evidence="7" id="KW-0325">Glycoprotein</keyword>
<keyword evidence="4 8" id="KW-1133">Transmembrane helix</keyword>
<keyword evidence="2" id="KW-1003">Cell membrane</keyword>
<gene>
    <name evidence="9" type="ORF">HPB52_004593</name>
</gene>
<comment type="subcellular location">
    <subcellularLocation>
        <location evidence="1">Cell membrane</location>
        <topology evidence="1">Multi-pass membrane protein</topology>
    </subcellularLocation>
</comment>
<keyword evidence="10" id="KW-1185">Reference proteome</keyword>
<evidence type="ECO:0000313" key="10">
    <source>
        <dbReference type="Proteomes" id="UP000821837"/>
    </source>
</evidence>
<evidence type="ECO:0000256" key="7">
    <source>
        <dbReference type="ARBA" id="ARBA00023180"/>
    </source>
</evidence>
<accession>A0A9D4QDA1</accession>